<dbReference type="RefSeq" id="WP_135030240.1">
    <property type="nucleotide sequence ID" value="NZ_BMLA01000001.1"/>
</dbReference>
<name>A0A4Y8X134_9MICC</name>
<dbReference type="OrthoDB" id="9779267at2"/>
<dbReference type="Pfam" id="PF01663">
    <property type="entry name" value="Phosphodiest"/>
    <property type="match status" value="1"/>
</dbReference>
<dbReference type="InterPro" id="IPR017850">
    <property type="entry name" value="Alkaline_phosphatase_core_sf"/>
</dbReference>
<dbReference type="PANTHER" id="PTHR10151">
    <property type="entry name" value="ECTONUCLEOTIDE PYROPHOSPHATASE/PHOSPHODIESTERASE"/>
    <property type="match status" value="1"/>
</dbReference>
<feature type="compositionally biased region" description="Low complexity" evidence="1">
    <location>
        <begin position="7"/>
        <end position="30"/>
    </location>
</feature>
<dbReference type="AlphaFoldDB" id="A0A4Y8X134"/>
<sequence>MSPATDATGGAVGALTPAGGPAAPTSSTPPERALRSVLTSAAAALGVPGVEDVLGLGSTRSVLVVLVDGLGRSVLKRHGGHAPTLRAAMADGGRVLVAATPTTTAASLTSLGTGLDVGEHGVAGYDVLDPERRVVVNMLGGWDEATDPVAWQPHATVFERAEAAGVDAVTVSLPEFEHSALTRAGLRGGRFLSGRGLIARTQHVARVLTEAREPTLVYFYANELDKAGHRHGVGSDAWLHALEEVDAAVRRLVARVPQGTLVLVTGDHGMVDVPVARRVDYAAVDETGRLVDPALLEGVAHTAGEPRMVQLHFTADAGDAVRARTRAAWQERFGAQAWVVTREEAVAAGWFGDRVTERVLPRIGELLVACHGDLALYDGRRVSPRAFAMVGQHGSPTRAEREVPLLLWRR</sequence>
<evidence type="ECO:0000313" key="2">
    <source>
        <dbReference type="EMBL" id="MBB4882521.1"/>
    </source>
</evidence>
<proteinExistence type="predicted"/>
<dbReference type="InterPro" id="IPR002591">
    <property type="entry name" value="Phosphodiest/P_Trfase"/>
</dbReference>
<dbReference type="PANTHER" id="PTHR10151:SF120">
    <property type="entry name" value="BIS(5'-ADENOSYL)-TRIPHOSPHATASE"/>
    <property type="match status" value="1"/>
</dbReference>
<protein>
    <submittedName>
        <fullName evidence="2">Uncharacterized protein</fullName>
    </submittedName>
</protein>
<feature type="region of interest" description="Disordered" evidence="1">
    <location>
        <begin position="1"/>
        <end position="32"/>
    </location>
</feature>
<dbReference type="SUPFAM" id="SSF53649">
    <property type="entry name" value="Alkaline phosphatase-like"/>
    <property type="match status" value="1"/>
</dbReference>
<dbReference type="EMBL" id="JACHMC010000001">
    <property type="protein sequence ID" value="MBB4882521.1"/>
    <property type="molecule type" value="Genomic_DNA"/>
</dbReference>
<evidence type="ECO:0000313" key="3">
    <source>
        <dbReference type="Proteomes" id="UP000560081"/>
    </source>
</evidence>
<gene>
    <name evidence="2" type="ORF">BJ976_000872</name>
</gene>
<dbReference type="GO" id="GO:0016787">
    <property type="term" value="F:hydrolase activity"/>
    <property type="evidence" value="ECO:0007669"/>
    <property type="project" value="UniProtKB-ARBA"/>
</dbReference>
<reference evidence="2 3" key="1">
    <citation type="submission" date="2020-08" db="EMBL/GenBank/DDBJ databases">
        <title>Sequencing the genomes of 1000 actinobacteria strains.</title>
        <authorList>
            <person name="Klenk H.-P."/>
        </authorList>
    </citation>
    <scope>NUCLEOTIDE SEQUENCE [LARGE SCALE GENOMIC DNA]</scope>
    <source>
        <strain evidence="2 3">DSM 19079</strain>
    </source>
</reference>
<dbReference type="Gene3D" id="3.40.720.10">
    <property type="entry name" value="Alkaline Phosphatase, subunit A"/>
    <property type="match status" value="1"/>
</dbReference>
<organism evidence="2 3">
    <name type="scientific">Micrococcus flavus</name>
    <dbReference type="NCBI Taxonomy" id="384602"/>
    <lineage>
        <taxon>Bacteria</taxon>
        <taxon>Bacillati</taxon>
        <taxon>Actinomycetota</taxon>
        <taxon>Actinomycetes</taxon>
        <taxon>Micrococcales</taxon>
        <taxon>Micrococcaceae</taxon>
        <taxon>Micrococcus</taxon>
    </lineage>
</organism>
<comment type="caution">
    <text evidence="2">The sequence shown here is derived from an EMBL/GenBank/DDBJ whole genome shotgun (WGS) entry which is preliminary data.</text>
</comment>
<accession>A0A4Y8X134</accession>
<keyword evidence="3" id="KW-1185">Reference proteome</keyword>
<evidence type="ECO:0000256" key="1">
    <source>
        <dbReference type="SAM" id="MobiDB-lite"/>
    </source>
</evidence>
<dbReference type="Proteomes" id="UP000560081">
    <property type="component" value="Unassembled WGS sequence"/>
</dbReference>